<proteinExistence type="predicted"/>
<dbReference type="EMBL" id="AEVB01000008">
    <property type="protein sequence ID" value="EFW89489.1"/>
    <property type="molecule type" value="Genomic_DNA"/>
</dbReference>
<reference evidence="2 3" key="1">
    <citation type="submission" date="2010-12" db="EMBL/GenBank/DDBJ databases">
        <authorList>
            <person name="Muzny D."/>
            <person name="Qin X."/>
            <person name="Deng J."/>
            <person name="Jiang H."/>
            <person name="Liu Y."/>
            <person name="Qu J."/>
            <person name="Song X.-Z."/>
            <person name="Zhang L."/>
            <person name="Thornton R."/>
            <person name="Coyle M."/>
            <person name="Francisco L."/>
            <person name="Jackson L."/>
            <person name="Javaid M."/>
            <person name="Korchina V."/>
            <person name="Kovar C."/>
            <person name="Mata R."/>
            <person name="Mathew T."/>
            <person name="Ngo R."/>
            <person name="Nguyen L."/>
            <person name="Nguyen N."/>
            <person name="Okwuonu G."/>
            <person name="Ongeri F."/>
            <person name="Pham C."/>
            <person name="Simmons D."/>
            <person name="Wilczek-Boney K."/>
            <person name="Hale W."/>
            <person name="Jakkamsetti A."/>
            <person name="Pham P."/>
            <person name="Ruth R."/>
            <person name="San Lucas F."/>
            <person name="Warren J."/>
            <person name="Zhang J."/>
            <person name="Zhao Z."/>
            <person name="Zhou C."/>
            <person name="Zhu D."/>
            <person name="Lee S."/>
            <person name="Bess C."/>
            <person name="Blankenburg K."/>
            <person name="Forbes L."/>
            <person name="Fu Q."/>
            <person name="Gubbala S."/>
            <person name="Hirani K."/>
            <person name="Jayaseelan J.C."/>
            <person name="Lara F."/>
            <person name="Munidasa M."/>
            <person name="Palculict T."/>
            <person name="Patil S."/>
            <person name="Pu L.-L."/>
            <person name="Saada N."/>
            <person name="Tang L."/>
            <person name="Weissenberger G."/>
            <person name="Zhu Y."/>
            <person name="Hemphill L."/>
            <person name="Shang Y."/>
            <person name="Youmans B."/>
            <person name="Ayvaz T."/>
            <person name="Ross M."/>
            <person name="Santibanez J."/>
            <person name="Aqrawi P."/>
            <person name="Gross S."/>
            <person name="Joshi V."/>
            <person name="Fowler G."/>
            <person name="Nazareth L."/>
            <person name="Reid J."/>
            <person name="Worley K."/>
            <person name="Petrosino J."/>
            <person name="Highlander S."/>
            <person name="Gibbs R."/>
        </authorList>
    </citation>
    <scope>NUCLEOTIDE SEQUENCE [LARGE SCALE GENOMIC DNA]</scope>
    <source>
        <strain evidence="2 3">ATCC 9812</strain>
    </source>
</reference>
<evidence type="ECO:0000256" key="1">
    <source>
        <dbReference type="SAM" id="Phobius"/>
    </source>
</evidence>
<organism evidence="2 3">
    <name type="scientific">Streptococcus equinus ATCC 9812</name>
    <dbReference type="NCBI Taxonomy" id="525379"/>
    <lineage>
        <taxon>Bacteria</taxon>
        <taxon>Bacillati</taxon>
        <taxon>Bacillota</taxon>
        <taxon>Bacilli</taxon>
        <taxon>Lactobacillales</taxon>
        <taxon>Streptococcaceae</taxon>
        <taxon>Streptococcus</taxon>
    </lineage>
</organism>
<sequence length="45" mass="5007">MESKQRIGWIDFGKGLVIFLVVLGHVFLGLYQSDDFIPASTGFGF</sequence>
<keyword evidence="1" id="KW-0472">Membrane</keyword>
<evidence type="ECO:0008006" key="4">
    <source>
        <dbReference type="Google" id="ProtNLM"/>
    </source>
</evidence>
<keyword evidence="1" id="KW-1133">Transmembrane helix</keyword>
<accession>E8JMU9</accession>
<protein>
    <recommendedName>
        <fullName evidence="4">Acyltransferase 3 domain-containing protein</fullName>
    </recommendedName>
</protein>
<keyword evidence="1" id="KW-0812">Transmembrane</keyword>
<dbReference type="Proteomes" id="UP000005699">
    <property type="component" value="Unassembled WGS sequence"/>
</dbReference>
<evidence type="ECO:0000313" key="2">
    <source>
        <dbReference type="EMBL" id="EFW89489.1"/>
    </source>
</evidence>
<dbReference type="HOGENOM" id="CLU_3205783_0_0_9"/>
<evidence type="ECO:0000313" key="3">
    <source>
        <dbReference type="Proteomes" id="UP000005699"/>
    </source>
</evidence>
<name>E8JMU9_STREI</name>
<comment type="caution">
    <text evidence="2">The sequence shown here is derived from an EMBL/GenBank/DDBJ whole genome shotgun (WGS) entry which is preliminary data.</text>
</comment>
<feature type="transmembrane region" description="Helical" evidence="1">
    <location>
        <begin position="12"/>
        <end position="31"/>
    </location>
</feature>
<dbReference type="AlphaFoldDB" id="E8JMU9"/>
<gene>
    <name evidence="2" type="ORF">HMPREF0819_0322</name>
</gene>